<keyword evidence="4" id="KW-1185">Reference proteome</keyword>
<organism evidence="3 4">
    <name type="scientific">Xenophilus arseniciresistens</name>
    <dbReference type="NCBI Taxonomy" id="1283306"/>
    <lineage>
        <taxon>Bacteria</taxon>
        <taxon>Pseudomonadati</taxon>
        <taxon>Pseudomonadota</taxon>
        <taxon>Betaproteobacteria</taxon>
        <taxon>Burkholderiales</taxon>
        <taxon>Comamonadaceae</taxon>
        <taxon>Xenophilus</taxon>
    </lineage>
</organism>
<proteinExistence type="predicted"/>
<dbReference type="RefSeq" id="WP_271426236.1">
    <property type="nucleotide sequence ID" value="NZ_JAQIPB010000001.1"/>
</dbReference>
<sequence length="190" mass="19568">MPAMPASPVVLILASGRGERFCASGGAVHKLQALLAGQPVLAHTLDAVRASGLAWHMEQAPHPGMGDSIAAAVRATRSAAGWLVLPADLPLVLPQTLRAVAQALQEGACSVVRPVFEDARGHPVGFGADCGEALAGLVGAQGAAAIVQAQHKAGRLKEIVVHDPGVVTDIDTLTDLARAEVLWLARRQGR</sequence>
<evidence type="ECO:0000256" key="1">
    <source>
        <dbReference type="ARBA" id="ARBA00022842"/>
    </source>
</evidence>
<feature type="domain" description="MobA-like NTP transferase" evidence="2">
    <location>
        <begin position="50"/>
        <end position="151"/>
    </location>
</feature>
<dbReference type="GO" id="GO:0016779">
    <property type="term" value="F:nucleotidyltransferase activity"/>
    <property type="evidence" value="ECO:0007669"/>
    <property type="project" value="UniProtKB-ARBA"/>
</dbReference>
<accession>A0AAE3SXY1</accession>
<dbReference type="EMBL" id="JAQIPB010000001">
    <property type="protein sequence ID" value="MDA7414965.1"/>
    <property type="molecule type" value="Genomic_DNA"/>
</dbReference>
<name>A0AAE3SXY1_9BURK</name>
<evidence type="ECO:0000313" key="4">
    <source>
        <dbReference type="Proteomes" id="UP001212602"/>
    </source>
</evidence>
<comment type="caution">
    <text evidence="3">The sequence shown here is derived from an EMBL/GenBank/DDBJ whole genome shotgun (WGS) entry which is preliminary data.</text>
</comment>
<dbReference type="Gene3D" id="3.90.550.10">
    <property type="entry name" value="Spore Coat Polysaccharide Biosynthesis Protein SpsA, Chain A"/>
    <property type="match status" value="2"/>
</dbReference>
<dbReference type="PANTHER" id="PTHR43777:SF1">
    <property type="entry name" value="MOLYBDENUM COFACTOR CYTIDYLYLTRANSFERASE"/>
    <property type="match status" value="1"/>
</dbReference>
<dbReference type="AlphaFoldDB" id="A0AAE3SXY1"/>
<dbReference type="Proteomes" id="UP001212602">
    <property type="component" value="Unassembled WGS sequence"/>
</dbReference>
<keyword evidence="3" id="KW-0808">Transferase</keyword>
<reference evidence="3" key="1">
    <citation type="submission" date="2023-01" db="EMBL/GenBank/DDBJ databases">
        <title>Xenophilus mangrovi sp. nov., isolated from soil of Mangrove nature reserve.</title>
        <authorList>
            <person name="Xu S."/>
            <person name="Liu Z."/>
            <person name="Xu Y."/>
        </authorList>
    </citation>
    <scope>NUCLEOTIDE SEQUENCE</scope>
    <source>
        <strain evidence="3">YW8</strain>
    </source>
</reference>
<gene>
    <name evidence="3" type="ORF">PGB34_01185</name>
</gene>
<dbReference type="InterPro" id="IPR029044">
    <property type="entry name" value="Nucleotide-diphossugar_trans"/>
</dbReference>
<dbReference type="Pfam" id="PF12804">
    <property type="entry name" value="NTP_transf_3"/>
    <property type="match status" value="1"/>
</dbReference>
<protein>
    <submittedName>
        <fullName evidence="3">NTP transferase domain-containing protein</fullName>
    </submittedName>
</protein>
<keyword evidence="1" id="KW-0460">Magnesium</keyword>
<dbReference type="SUPFAM" id="SSF53448">
    <property type="entry name" value="Nucleotide-diphospho-sugar transferases"/>
    <property type="match status" value="1"/>
</dbReference>
<dbReference type="PANTHER" id="PTHR43777">
    <property type="entry name" value="MOLYBDENUM COFACTOR CYTIDYLYLTRANSFERASE"/>
    <property type="match status" value="1"/>
</dbReference>
<evidence type="ECO:0000259" key="2">
    <source>
        <dbReference type="Pfam" id="PF12804"/>
    </source>
</evidence>
<dbReference type="InterPro" id="IPR025877">
    <property type="entry name" value="MobA-like_NTP_Trfase"/>
</dbReference>
<evidence type="ECO:0000313" key="3">
    <source>
        <dbReference type="EMBL" id="MDA7414965.1"/>
    </source>
</evidence>